<feature type="region of interest" description="Disordered" evidence="1">
    <location>
        <begin position="29"/>
        <end position="56"/>
    </location>
</feature>
<proteinExistence type="predicted"/>
<evidence type="ECO:0000259" key="2">
    <source>
        <dbReference type="Pfam" id="PF19033"/>
    </source>
</evidence>
<dbReference type="GO" id="GO:0035658">
    <property type="term" value="C:Mon1-Ccz1 complex"/>
    <property type="evidence" value="ECO:0007669"/>
    <property type="project" value="InterPro"/>
</dbReference>
<sequence length="614" mass="64797">MHTHLQRHIFSQPEPNLWLILVVGARGSTATGTSPRSTTRAGAPKGQPPMEEELFEDAPPRALLERVYEMLRMCCGPLQAIARERGPDELKRVLGELAPLILQALQATGEDDTRSYDLCDSLLGLRFMPMSRPLYLRSQCALNSILNAHPCIAHAVLLHHDELVSSSMTREGTRQLQRYLLLCFFSQATAAVRANLAGSCLVSPPASVLIAAANGEALPLLFLLHHLRLRAKKTAARLNGFSIGSGDPIQGALGPAVCLPKLFFEDQPGFASNGPSGNASPTPPRSYDDRAPQGRSRGPAAATLSAERASAVAASESAALPLESCAGRDEAVLAAPPVEGEGGVAGANHGQLADACTTECEDVRADGGGSAAGGGGASAVAAGFGVQSAVEGSGAVDCGGAHSEEHSEDGHIEAQMGGLVVGIESPRAEGESKVSGAAEDAAGSPAHCAPAIDGYRLVVFRMQDVTAAILVEDGSSCWTSHGWYQQLGAQLAVELHPLASLLSMEAKRTQLENDAFRFLYFNRINLALKTSLRSSRGALSRTLNHAMLRAKADLKAGQVREAAYKTSDGWVIARVSGSRELYMVSENKFATLSELHQEVLALSTMHLSHIFLDG</sequence>
<accession>A0A7S0P4V2</accession>
<feature type="compositionally biased region" description="Polar residues" evidence="1">
    <location>
        <begin position="29"/>
        <end position="40"/>
    </location>
</feature>
<gene>
    <name evidence="3" type="ORF">CLEP1334_LOCUS26388</name>
</gene>
<reference evidence="3" key="1">
    <citation type="submission" date="2021-01" db="EMBL/GenBank/DDBJ databases">
        <authorList>
            <person name="Corre E."/>
            <person name="Pelletier E."/>
            <person name="Niang G."/>
            <person name="Scheremetjew M."/>
            <person name="Finn R."/>
            <person name="Kale V."/>
            <person name="Holt S."/>
            <person name="Cochrane G."/>
            <person name="Meng A."/>
            <person name="Brown T."/>
            <person name="Cohen L."/>
        </authorList>
    </citation>
    <scope>NUCLEOTIDE SEQUENCE</scope>
    <source>
        <strain evidence="3">RCC1130</strain>
    </source>
</reference>
<dbReference type="EMBL" id="HBER01052767">
    <property type="protein sequence ID" value="CAD8551098.1"/>
    <property type="molecule type" value="Transcribed_RNA"/>
</dbReference>
<dbReference type="PANTHER" id="PTHR13056">
    <property type="entry name" value="VACUOLAR FUSION PROTEIN CCZ1 HOMOLOG-RELATED"/>
    <property type="match status" value="1"/>
</dbReference>
<evidence type="ECO:0000313" key="3">
    <source>
        <dbReference type="EMBL" id="CAD8551098.1"/>
    </source>
</evidence>
<dbReference type="InterPro" id="IPR013176">
    <property type="entry name" value="Ccz1"/>
</dbReference>
<organism evidence="3">
    <name type="scientific">Calcidiscus leptoporus</name>
    <dbReference type="NCBI Taxonomy" id="127549"/>
    <lineage>
        <taxon>Eukaryota</taxon>
        <taxon>Haptista</taxon>
        <taxon>Haptophyta</taxon>
        <taxon>Prymnesiophyceae</taxon>
        <taxon>Coccolithales</taxon>
        <taxon>Calcidiscaceae</taxon>
        <taxon>Calcidiscus</taxon>
    </lineage>
</organism>
<dbReference type="Pfam" id="PF19033">
    <property type="entry name" value="Intu_longin_3"/>
    <property type="match status" value="1"/>
</dbReference>
<feature type="region of interest" description="Disordered" evidence="1">
    <location>
        <begin position="270"/>
        <end position="304"/>
    </location>
</feature>
<feature type="domain" description="CCZ1/INTU/HPS4 third Longin" evidence="2">
    <location>
        <begin position="512"/>
        <end position="599"/>
    </location>
</feature>
<name>A0A7S0P4V2_9EUKA</name>
<evidence type="ECO:0000256" key="1">
    <source>
        <dbReference type="SAM" id="MobiDB-lite"/>
    </source>
</evidence>
<dbReference type="AlphaFoldDB" id="A0A7S0P4V2"/>
<dbReference type="GO" id="GO:0016192">
    <property type="term" value="P:vesicle-mediated transport"/>
    <property type="evidence" value="ECO:0007669"/>
    <property type="project" value="InterPro"/>
</dbReference>
<dbReference type="InterPro" id="IPR043989">
    <property type="entry name" value="CCZ1/INTU/HSP4_longin_3"/>
</dbReference>
<protein>
    <recommendedName>
        <fullName evidence="2">CCZ1/INTU/HPS4 third Longin domain-containing protein</fullName>
    </recommendedName>
</protein>
<dbReference type="PANTHER" id="PTHR13056:SF0">
    <property type="entry name" value="VACUOLAR FUSION PROTEIN CCZ1 HOMOLOG-RELATED"/>
    <property type="match status" value="1"/>
</dbReference>